<organism evidence="5 6">
    <name type="scientific">Clostridium neuense</name>
    <dbReference type="NCBI Taxonomy" id="1728934"/>
    <lineage>
        <taxon>Bacteria</taxon>
        <taxon>Bacillati</taxon>
        <taxon>Bacillota</taxon>
        <taxon>Clostridia</taxon>
        <taxon>Eubacteriales</taxon>
        <taxon>Clostridiaceae</taxon>
        <taxon>Clostridium</taxon>
    </lineage>
</organism>
<dbReference type="NCBIfam" id="NF033788">
    <property type="entry name" value="HTH_metalloreg"/>
    <property type="match status" value="1"/>
</dbReference>
<dbReference type="Gene3D" id="1.10.10.10">
    <property type="entry name" value="Winged helix-like DNA-binding domain superfamily/Winged helix DNA-binding domain"/>
    <property type="match status" value="1"/>
</dbReference>
<gene>
    <name evidence="5" type="ORF">ACJDT4_03545</name>
</gene>
<proteinExistence type="predicted"/>
<dbReference type="InterPro" id="IPR036390">
    <property type="entry name" value="WH_DNA-bd_sf"/>
</dbReference>
<comment type="caution">
    <text evidence="5">The sequence shown here is derived from an EMBL/GenBank/DDBJ whole genome shotgun (WGS) entry which is preliminary data.</text>
</comment>
<sequence>MNSFEKKAPKVYLKKSMVIELISITLSIFSKDEECRGLVKKVYGKSFVDEVVNKHKNLGVLIKSLKDGGYGIFEFLYLNREFDDVEKYIESVKSTTKERFFYNFWGLEINEEKIKKALRSDRSLEEFFYGYKYLCDDLECFKFIVNSWQEFLDMILKCSLEFYTDEFHKLMDNLYESYKSEFIKLENELKSHEPIEISQNIMGRNFRRKDPYEEYIFIPSYFLIGKYVRYMSDIQVLAYKMIESTEVKVDKMFQVLKVISDSTRFEILKLLMKEPMYGKQISEIINLTTPTISHHLEQLRSVGIISEERIKNVKYFSANGNEIKKFLGWLSHNLDISKLPHAENK</sequence>
<dbReference type="InterPro" id="IPR036388">
    <property type="entry name" value="WH-like_DNA-bd_sf"/>
</dbReference>
<keyword evidence="2" id="KW-0238">DNA-binding</keyword>
<protein>
    <submittedName>
        <fullName evidence="5">ArsR/SmtB family transcription factor</fullName>
    </submittedName>
</protein>
<dbReference type="SMART" id="SM00418">
    <property type="entry name" value="HTH_ARSR"/>
    <property type="match status" value="1"/>
</dbReference>
<keyword evidence="1" id="KW-0805">Transcription regulation</keyword>
<evidence type="ECO:0000313" key="5">
    <source>
        <dbReference type="EMBL" id="MFL0249484.1"/>
    </source>
</evidence>
<dbReference type="InterPro" id="IPR001845">
    <property type="entry name" value="HTH_ArsR_DNA-bd_dom"/>
</dbReference>
<dbReference type="Proteomes" id="UP001623592">
    <property type="component" value="Unassembled WGS sequence"/>
</dbReference>
<dbReference type="PRINTS" id="PR00778">
    <property type="entry name" value="HTHARSR"/>
</dbReference>
<dbReference type="CDD" id="cd00090">
    <property type="entry name" value="HTH_ARSR"/>
    <property type="match status" value="1"/>
</dbReference>
<dbReference type="PROSITE" id="PS50987">
    <property type="entry name" value="HTH_ARSR_2"/>
    <property type="match status" value="1"/>
</dbReference>
<evidence type="ECO:0000256" key="3">
    <source>
        <dbReference type="ARBA" id="ARBA00023163"/>
    </source>
</evidence>
<evidence type="ECO:0000313" key="6">
    <source>
        <dbReference type="Proteomes" id="UP001623592"/>
    </source>
</evidence>
<feature type="domain" description="HTH arsR-type" evidence="4">
    <location>
        <begin position="244"/>
        <end position="338"/>
    </location>
</feature>
<keyword evidence="6" id="KW-1185">Reference proteome</keyword>
<reference evidence="5 6" key="1">
    <citation type="submission" date="2024-11" db="EMBL/GenBank/DDBJ databases">
        <authorList>
            <person name="Heng Y.C."/>
            <person name="Lim A.C.H."/>
            <person name="Lee J.K.Y."/>
            <person name="Kittelmann S."/>
        </authorList>
    </citation>
    <scope>NUCLEOTIDE SEQUENCE [LARGE SCALE GENOMIC DNA]</scope>
    <source>
        <strain evidence="5 6">WILCCON 0114</strain>
    </source>
</reference>
<evidence type="ECO:0000256" key="2">
    <source>
        <dbReference type="ARBA" id="ARBA00023125"/>
    </source>
</evidence>
<dbReference type="PANTHER" id="PTHR33154">
    <property type="entry name" value="TRANSCRIPTIONAL REGULATOR, ARSR FAMILY"/>
    <property type="match status" value="1"/>
</dbReference>
<evidence type="ECO:0000259" key="4">
    <source>
        <dbReference type="PROSITE" id="PS50987"/>
    </source>
</evidence>
<accession>A0ABW8TAH3</accession>
<dbReference type="PANTHER" id="PTHR33154:SF38">
    <property type="entry name" value="HTH ARSR-TYPE DOMAIN-CONTAINING PROTEIN"/>
    <property type="match status" value="1"/>
</dbReference>
<dbReference type="Pfam" id="PF01022">
    <property type="entry name" value="HTH_5"/>
    <property type="match status" value="1"/>
</dbReference>
<dbReference type="InterPro" id="IPR051081">
    <property type="entry name" value="HTH_MetalResp_TranReg"/>
</dbReference>
<dbReference type="SUPFAM" id="SSF46785">
    <property type="entry name" value="Winged helix' DNA-binding domain"/>
    <property type="match status" value="1"/>
</dbReference>
<dbReference type="EMBL" id="JBJIAA010000002">
    <property type="protein sequence ID" value="MFL0249484.1"/>
    <property type="molecule type" value="Genomic_DNA"/>
</dbReference>
<keyword evidence="3" id="KW-0804">Transcription</keyword>
<evidence type="ECO:0000256" key="1">
    <source>
        <dbReference type="ARBA" id="ARBA00023015"/>
    </source>
</evidence>
<dbReference type="InterPro" id="IPR011991">
    <property type="entry name" value="ArsR-like_HTH"/>
</dbReference>
<dbReference type="RefSeq" id="WP_406786150.1">
    <property type="nucleotide sequence ID" value="NZ_JBJIAA010000002.1"/>
</dbReference>
<name>A0ABW8TAH3_9CLOT</name>